<dbReference type="AlphaFoldDB" id="H2XZ23"/>
<sequence length="77" mass="8917">FHRTTQSFQHHIKQRSTQFVSCQKPGTVNAFSVCRNCLTRVGISGRIQISRYLDVKRTHLRAFTTLLYSNVISLYTV</sequence>
<dbReference type="Proteomes" id="UP000008144">
    <property type="component" value="Chromosome 3"/>
</dbReference>
<dbReference type="InParanoid" id="H2XZ23"/>
<dbReference type="Ensembl" id="ENSCINT00000036665.1">
    <property type="protein sequence ID" value="ENSCINP00000034907.1"/>
    <property type="gene ID" value="ENSCING00000024232.1"/>
</dbReference>
<dbReference type="HOGENOM" id="CLU_2644277_0_0_1"/>
<evidence type="ECO:0000313" key="2">
    <source>
        <dbReference type="Proteomes" id="UP000008144"/>
    </source>
</evidence>
<reference evidence="2" key="1">
    <citation type="journal article" date="2002" name="Science">
        <title>The draft genome of Ciona intestinalis: insights into chordate and vertebrate origins.</title>
        <authorList>
            <person name="Dehal P."/>
            <person name="Satou Y."/>
            <person name="Campbell R.K."/>
            <person name="Chapman J."/>
            <person name="Degnan B."/>
            <person name="De Tomaso A."/>
            <person name="Davidson B."/>
            <person name="Di Gregorio A."/>
            <person name="Gelpke M."/>
            <person name="Goodstein D.M."/>
            <person name="Harafuji N."/>
            <person name="Hastings K.E."/>
            <person name="Ho I."/>
            <person name="Hotta K."/>
            <person name="Huang W."/>
            <person name="Kawashima T."/>
            <person name="Lemaire P."/>
            <person name="Martinez D."/>
            <person name="Meinertzhagen I.A."/>
            <person name="Necula S."/>
            <person name="Nonaka M."/>
            <person name="Putnam N."/>
            <person name="Rash S."/>
            <person name="Saiga H."/>
            <person name="Satake M."/>
            <person name="Terry A."/>
            <person name="Yamada L."/>
            <person name="Wang H.G."/>
            <person name="Awazu S."/>
            <person name="Azumi K."/>
            <person name="Boore J."/>
            <person name="Branno M."/>
            <person name="Chin-Bow S."/>
            <person name="DeSantis R."/>
            <person name="Doyle S."/>
            <person name="Francino P."/>
            <person name="Keys D.N."/>
            <person name="Haga S."/>
            <person name="Hayashi H."/>
            <person name="Hino K."/>
            <person name="Imai K.S."/>
            <person name="Inaba K."/>
            <person name="Kano S."/>
            <person name="Kobayashi K."/>
            <person name="Kobayashi M."/>
            <person name="Lee B.I."/>
            <person name="Makabe K.W."/>
            <person name="Manohar C."/>
            <person name="Matassi G."/>
            <person name="Medina M."/>
            <person name="Mochizuki Y."/>
            <person name="Mount S."/>
            <person name="Morishita T."/>
            <person name="Miura S."/>
            <person name="Nakayama A."/>
            <person name="Nishizaka S."/>
            <person name="Nomoto H."/>
            <person name="Ohta F."/>
            <person name="Oishi K."/>
            <person name="Rigoutsos I."/>
            <person name="Sano M."/>
            <person name="Sasaki A."/>
            <person name="Sasakura Y."/>
            <person name="Shoguchi E."/>
            <person name="Shin-i T."/>
            <person name="Spagnuolo A."/>
            <person name="Stainier D."/>
            <person name="Suzuki M.M."/>
            <person name="Tassy O."/>
            <person name="Takatori N."/>
            <person name="Tokuoka M."/>
            <person name="Yagi K."/>
            <person name="Yoshizaki F."/>
            <person name="Wada S."/>
            <person name="Zhang C."/>
            <person name="Hyatt P.D."/>
            <person name="Larimer F."/>
            <person name="Detter C."/>
            <person name="Doggett N."/>
            <person name="Glavina T."/>
            <person name="Hawkins T."/>
            <person name="Richardson P."/>
            <person name="Lucas S."/>
            <person name="Kohara Y."/>
            <person name="Levine M."/>
            <person name="Satoh N."/>
            <person name="Rokhsar D.S."/>
        </authorList>
    </citation>
    <scope>NUCLEOTIDE SEQUENCE [LARGE SCALE GENOMIC DNA]</scope>
</reference>
<evidence type="ECO:0000313" key="1">
    <source>
        <dbReference type="Ensembl" id="ENSCINP00000034907.1"/>
    </source>
</evidence>
<organism evidence="1 2">
    <name type="scientific">Ciona intestinalis</name>
    <name type="common">Transparent sea squirt</name>
    <name type="synonym">Ascidia intestinalis</name>
    <dbReference type="NCBI Taxonomy" id="7719"/>
    <lineage>
        <taxon>Eukaryota</taxon>
        <taxon>Metazoa</taxon>
        <taxon>Chordata</taxon>
        <taxon>Tunicata</taxon>
        <taxon>Ascidiacea</taxon>
        <taxon>Phlebobranchia</taxon>
        <taxon>Cionidae</taxon>
        <taxon>Ciona</taxon>
    </lineage>
</organism>
<accession>H2XZ23</accession>
<proteinExistence type="predicted"/>
<reference evidence="1" key="2">
    <citation type="journal article" date="2008" name="Genome Biol.">
        <title>Improved genome assembly and evidence-based global gene model set for the chordate Ciona intestinalis: new insight into intron and operon populations.</title>
        <authorList>
            <person name="Satou Y."/>
            <person name="Mineta K."/>
            <person name="Ogasawara M."/>
            <person name="Sasakura Y."/>
            <person name="Shoguchi E."/>
            <person name="Ueno K."/>
            <person name="Yamada L."/>
            <person name="Matsumoto J."/>
            <person name="Wasserscheid J."/>
            <person name="Dewar K."/>
            <person name="Wiley G.B."/>
            <person name="Macmil S.L."/>
            <person name="Roe B.A."/>
            <person name="Zeller R.W."/>
            <person name="Hastings K.E."/>
            <person name="Lemaire P."/>
            <person name="Lindquist E."/>
            <person name="Endo T."/>
            <person name="Hotta K."/>
            <person name="Inaba K."/>
        </authorList>
    </citation>
    <scope>NUCLEOTIDE SEQUENCE [LARGE SCALE GENOMIC DNA]</scope>
    <source>
        <strain evidence="1">wild type</strain>
    </source>
</reference>
<protein>
    <submittedName>
        <fullName evidence="1">Uncharacterized protein</fullName>
    </submittedName>
</protein>
<dbReference type="EMBL" id="EAAA01001823">
    <property type="status" value="NOT_ANNOTATED_CDS"/>
    <property type="molecule type" value="Genomic_DNA"/>
</dbReference>
<keyword evidence="2" id="KW-1185">Reference proteome</keyword>
<name>H2XZ23_CIOIN</name>
<reference evidence="1" key="3">
    <citation type="submission" date="2025-08" db="UniProtKB">
        <authorList>
            <consortium name="Ensembl"/>
        </authorList>
    </citation>
    <scope>IDENTIFICATION</scope>
</reference>
<reference evidence="1" key="4">
    <citation type="submission" date="2025-09" db="UniProtKB">
        <authorList>
            <consortium name="Ensembl"/>
        </authorList>
    </citation>
    <scope>IDENTIFICATION</scope>
</reference>